<dbReference type="EMBL" id="JANPWB010000011">
    <property type="protein sequence ID" value="KAJ1125947.1"/>
    <property type="molecule type" value="Genomic_DNA"/>
</dbReference>
<gene>
    <name evidence="1" type="ORF">NDU88_004360</name>
</gene>
<keyword evidence="2" id="KW-1185">Reference proteome</keyword>
<protein>
    <submittedName>
        <fullName evidence="1">Uncharacterized protein</fullName>
    </submittedName>
</protein>
<evidence type="ECO:0000313" key="2">
    <source>
        <dbReference type="Proteomes" id="UP001066276"/>
    </source>
</evidence>
<dbReference type="AlphaFoldDB" id="A0AAV7PET9"/>
<evidence type="ECO:0000313" key="1">
    <source>
        <dbReference type="EMBL" id="KAJ1125947.1"/>
    </source>
</evidence>
<comment type="caution">
    <text evidence="1">The sequence shown here is derived from an EMBL/GenBank/DDBJ whole genome shotgun (WGS) entry which is preliminary data.</text>
</comment>
<proteinExistence type="predicted"/>
<sequence>MEEALLAFPATHMAMILAAIRATKVTLEAQFTSVVNEPTTTYALRTPGAKNLPATYARRHQQNGDDPTKWQV</sequence>
<accession>A0AAV7PET9</accession>
<organism evidence="1 2">
    <name type="scientific">Pleurodeles waltl</name>
    <name type="common">Iberian ribbed newt</name>
    <dbReference type="NCBI Taxonomy" id="8319"/>
    <lineage>
        <taxon>Eukaryota</taxon>
        <taxon>Metazoa</taxon>
        <taxon>Chordata</taxon>
        <taxon>Craniata</taxon>
        <taxon>Vertebrata</taxon>
        <taxon>Euteleostomi</taxon>
        <taxon>Amphibia</taxon>
        <taxon>Batrachia</taxon>
        <taxon>Caudata</taxon>
        <taxon>Salamandroidea</taxon>
        <taxon>Salamandridae</taxon>
        <taxon>Pleurodelinae</taxon>
        <taxon>Pleurodeles</taxon>
    </lineage>
</organism>
<name>A0AAV7PET9_PLEWA</name>
<reference evidence="1" key="1">
    <citation type="journal article" date="2022" name="bioRxiv">
        <title>Sequencing and chromosome-scale assembly of the giantPleurodeles waltlgenome.</title>
        <authorList>
            <person name="Brown T."/>
            <person name="Elewa A."/>
            <person name="Iarovenko S."/>
            <person name="Subramanian E."/>
            <person name="Araus A.J."/>
            <person name="Petzold A."/>
            <person name="Susuki M."/>
            <person name="Suzuki K.-i.T."/>
            <person name="Hayashi T."/>
            <person name="Toyoda A."/>
            <person name="Oliveira C."/>
            <person name="Osipova E."/>
            <person name="Leigh N.D."/>
            <person name="Simon A."/>
            <person name="Yun M.H."/>
        </authorList>
    </citation>
    <scope>NUCLEOTIDE SEQUENCE</scope>
    <source>
        <strain evidence="1">20211129_DDA</strain>
        <tissue evidence="1">Liver</tissue>
    </source>
</reference>
<dbReference type="Proteomes" id="UP001066276">
    <property type="component" value="Chromosome 7"/>
</dbReference>